<feature type="compositionally biased region" description="Polar residues" evidence="1">
    <location>
        <begin position="871"/>
        <end position="887"/>
    </location>
</feature>
<proteinExistence type="predicted"/>
<dbReference type="Proteomes" id="UP000078113">
    <property type="component" value="Unassembled WGS sequence"/>
</dbReference>
<feature type="region of interest" description="Disordered" evidence="1">
    <location>
        <begin position="387"/>
        <end position="481"/>
    </location>
</feature>
<feature type="region of interest" description="Disordered" evidence="1">
    <location>
        <begin position="766"/>
        <end position="807"/>
    </location>
</feature>
<feature type="compositionally biased region" description="Polar residues" evidence="1">
    <location>
        <begin position="414"/>
        <end position="427"/>
    </location>
</feature>
<evidence type="ECO:0000313" key="2">
    <source>
        <dbReference type="EMBL" id="KAE8266864.1"/>
    </source>
</evidence>
<feature type="compositionally biased region" description="Low complexity" evidence="1">
    <location>
        <begin position="439"/>
        <end position="450"/>
    </location>
</feature>
<feature type="compositionally biased region" description="Polar residues" evidence="1">
    <location>
        <begin position="132"/>
        <end position="141"/>
    </location>
</feature>
<feature type="region of interest" description="Disordered" evidence="1">
    <location>
        <begin position="1000"/>
        <end position="1027"/>
    </location>
</feature>
<feature type="region of interest" description="Disordered" evidence="1">
    <location>
        <begin position="1570"/>
        <end position="1590"/>
    </location>
</feature>
<feature type="region of interest" description="Disordered" evidence="1">
    <location>
        <begin position="835"/>
        <end position="887"/>
    </location>
</feature>
<feature type="compositionally biased region" description="Acidic residues" evidence="1">
    <location>
        <begin position="86"/>
        <end position="102"/>
    </location>
</feature>
<comment type="caution">
    <text evidence="2">The sequence shown here is derived from an EMBL/GenBank/DDBJ whole genome shotgun (WGS) entry which is preliminary data.</text>
</comment>
<feature type="region of interest" description="Disordered" evidence="1">
    <location>
        <begin position="1152"/>
        <end position="1172"/>
    </location>
</feature>
<evidence type="ECO:0000313" key="3">
    <source>
        <dbReference type="Proteomes" id="UP000078113"/>
    </source>
</evidence>
<feature type="compositionally biased region" description="Low complexity" evidence="1">
    <location>
        <begin position="266"/>
        <end position="275"/>
    </location>
</feature>
<feature type="compositionally biased region" description="Low complexity" evidence="1">
    <location>
        <begin position="556"/>
        <end position="571"/>
    </location>
</feature>
<evidence type="ECO:0000256" key="1">
    <source>
        <dbReference type="SAM" id="MobiDB-lite"/>
    </source>
</evidence>
<gene>
    <name evidence="2" type="ORF">A4X09_0g5481</name>
</gene>
<sequence>MTKAGSARGLRSLFTRRQRSSQENPALTPLTIYQASVGSTETQHEPPYPTPSHKVYPSSPEDVEHILATGSTFEEPPTYQHPASPQEDESLEMLEDGSDYDDMSPSNSSGDCGGNRPSRRSRAYSRPQAPSISHNPTQQPPSGKRDRRDSVGGASISSVRSWRDLFRLSQSFSSDRGAKENQEIRRAGSVASIRSLAISSPVAIQASTSSVVEIGAIPRHSQPLRARASSPAMSSQARFEQTPPVPLRNALEPDDDQVRRQLLHSAVSHASHSPSMKNRGAHDSGREHGLRKRSSSIASLSSLLGAAIGLGSSKRERANSGVGQPISAPGIALSNSTNSFTILSAPQGPPPLTPSKKRSLKPITIQPAAPAVSGSTSGADLGCAPKHSLASSADVDGKSSKRWKFRSRRKTAEVTAQTLSAMTQSRAVESDEHRVRPEASSASLASSSALGGTMSSQFNSNSSERIGLSPSPVSLPYEEEGAQSSSSGLLVNMGRWANQMSGRNRLSSTNSALSYTSDNPSSAGGYPMSQDSGPGHQLLRHPGNNFDRASDGSEKASTGPPSSHAASSPGSLNHWLTDLDLNLQGTHGLAHGGKQAHDKRMFGDLPNPRAHQAVDDILSVQSNNGSMESVVFLIKPTAEPMAPDVEANGGPRPQLSRRSTRESARNSMKALNNEHRPLSTCLSEQNGRVPNTLLERSETVKQDLHTAGTTTTEEPTAVPQQCQTPTRNPPPLPVRSSSRTQLPTRSSAVSELCSIKSDVVSGSYDDETEVVAQRDSTDSAQRGCSEADSAVENQDQQGMESQQVDPWGSYDANLGLVAESDSAAAVLASMLDSGSTEAVHETPSRRRAVPSSPLRGLPKKDSEPTLRAEDQLSTDYSTADATSMQTSGQDELCVAEASVDISATSCDVVVAQKIIIEAVALNTLPAALSPTPAERFIQPRVETAIPTHVTATGLAILSNQLVGATVEQAVEVTASLANLGSMSMISNASLMLVMRNSLEAPEPLTPSEPMTTPSLRSDSFSTEGSSDSLCSLSHRADYGGQAPGSVGDITSTPFRSTRALVKEEDHFDQWGSTPNGLMLDLSTNGNKPASQHFEDAVRSFQDRQRQHSRTQTAGTEGWGKLSPLLGTNSGLNLPVSTMVVAIDAAEELSPVKPSRSRPLAPSTSILNSANGTSSTSIGRKLAFALPRHKSGNALGENKVQVSMTMPEILQQKVELEGKRASVPNGFVSLNEFLTELKGPVNVNCPPPPMLQTRRHARSKTSDGATEHRAKRTRAQTSHGKENHAEQENSGLSSRRRVRTTSASNVLRSSRPTTAFYPGLDGVKDTSALAEEEEGNDSSLIREDWQRFALGRIGASLLNVDLDPDASHRAVHTHSPRQSPGKAAAIAAARVSRAINKGRRSDGSDRILSLLEDYEDERDQSSGVDSLRPDEAPRSSTPSPMKEIGSASASPAKRLLPAVSALRTEIQIDANEMADVSGGLSEAHSTAMARCHTPLEEESAFDVLQLIQKDAISSGSSKLEPSVGMDKALFSGDKLKLLACLMMANSQQNDNVADITSTSIPIPIPSAGESSLSAALGASPNTSTADASTSSSSNAAYFSADLSSETEGSTIDIVEHLLRKAMWARYEKEVAAVLARREQEVSAAGAGELGMGATKAEKETPSIPRLAVTDVDEDLELD</sequence>
<feature type="compositionally biased region" description="Polar residues" evidence="1">
    <location>
        <begin position="791"/>
        <end position="804"/>
    </location>
</feature>
<feature type="region of interest" description="Disordered" evidence="1">
    <location>
        <begin position="225"/>
        <end position="251"/>
    </location>
</feature>
<keyword evidence="3" id="KW-1185">Reference proteome</keyword>
<feature type="compositionally biased region" description="Polar residues" evidence="1">
    <location>
        <begin position="502"/>
        <end position="522"/>
    </location>
</feature>
<feature type="region of interest" description="Disordered" evidence="1">
    <location>
        <begin position="502"/>
        <end position="571"/>
    </location>
</feature>
<feature type="region of interest" description="Disordered" evidence="1">
    <location>
        <begin position="641"/>
        <end position="687"/>
    </location>
</feature>
<feature type="region of interest" description="Disordered" evidence="1">
    <location>
        <begin position="1"/>
        <end position="156"/>
    </location>
</feature>
<reference evidence="2" key="2">
    <citation type="journal article" date="2019" name="IMA Fungus">
        <title>Genome sequencing and comparison of five Tilletia species to identify candidate genes for the detection of regulated species infecting wheat.</title>
        <authorList>
            <person name="Nguyen H.D.T."/>
            <person name="Sultana T."/>
            <person name="Kesanakurti P."/>
            <person name="Hambleton S."/>
        </authorList>
    </citation>
    <scope>NUCLEOTIDE SEQUENCE</scope>
    <source>
        <strain evidence="2">DAOMC 236422</strain>
    </source>
</reference>
<feature type="compositionally biased region" description="Polar residues" evidence="1">
    <location>
        <begin position="453"/>
        <end position="464"/>
    </location>
</feature>
<feature type="region of interest" description="Disordered" evidence="1">
    <location>
        <begin position="1243"/>
        <end position="1320"/>
    </location>
</feature>
<dbReference type="EMBL" id="LWDG02000284">
    <property type="protein sequence ID" value="KAE8266864.1"/>
    <property type="molecule type" value="Genomic_DNA"/>
</dbReference>
<feature type="compositionally biased region" description="Low complexity" evidence="1">
    <location>
        <begin position="706"/>
        <end position="717"/>
    </location>
</feature>
<feature type="region of interest" description="Disordered" evidence="1">
    <location>
        <begin position="1102"/>
        <end position="1121"/>
    </location>
</feature>
<feature type="compositionally biased region" description="Polar residues" evidence="1">
    <location>
        <begin position="21"/>
        <end position="41"/>
    </location>
</feature>
<accession>A0A8X7T3A1</accession>
<feature type="region of interest" description="Disordered" evidence="1">
    <location>
        <begin position="1642"/>
        <end position="1677"/>
    </location>
</feature>
<name>A0A8X7T3A1_9BASI</name>
<feature type="compositionally biased region" description="Polar residues" evidence="1">
    <location>
        <begin position="735"/>
        <end position="749"/>
    </location>
</feature>
<feature type="compositionally biased region" description="Basic and acidic residues" evidence="1">
    <location>
        <begin position="428"/>
        <end position="437"/>
    </location>
</feature>
<feature type="compositionally biased region" description="Basic residues" evidence="1">
    <location>
        <begin position="400"/>
        <end position="409"/>
    </location>
</feature>
<feature type="compositionally biased region" description="Basic and acidic residues" evidence="1">
    <location>
        <begin position="858"/>
        <end position="870"/>
    </location>
</feature>
<organism evidence="2 3">
    <name type="scientific">Tilletia walkeri</name>
    <dbReference type="NCBI Taxonomy" id="117179"/>
    <lineage>
        <taxon>Eukaryota</taxon>
        <taxon>Fungi</taxon>
        <taxon>Dikarya</taxon>
        <taxon>Basidiomycota</taxon>
        <taxon>Ustilaginomycotina</taxon>
        <taxon>Exobasidiomycetes</taxon>
        <taxon>Tilletiales</taxon>
        <taxon>Tilletiaceae</taxon>
        <taxon>Tilletia</taxon>
    </lineage>
</organism>
<feature type="compositionally biased region" description="Polar residues" evidence="1">
    <location>
        <begin position="1161"/>
        <end position="1172"/>
    </location>
</feature>
<reference evidence="2" key="1">
    <citation type="submission" date="2016-04" db="EMBL/GenBank/DDBJ databases">
        <authorList>
            <person name="Nguyen H.D."/>
            <person name="Samba Siva P."/>
            <person name="Cullis J."/>
            <person name="Levesque C.A."/>
            <person name="Hambleton S."/>
        </authorList>
    </citation>
    <scope>NUCLEOTIDE SEQUENCE</scope>
    <source>
        <strain evidence="2">DAOMC 236422</strain>
    </source>
</reference>
<feature type="compositionally biased region" description="Low complexity" evidence="1">
    <location>
        <begin position="1017"/>
        <end position="1027"/>
    </location>
</feature>
<feature type="region of interest" description="Disordered" evidence="1">
    <location>
        <begin position="704"/>
        <end position="749"/>
    </location>
</feature>
<feature type="region of interest" description="Disordered" evidence="1">
    <location>
        <begin position="1412"/>
        <end position="1449"/>
    </location>
</feature>
<protein>
    <submittedName>
        <fullName evidence="2">Uncharacterized protein</fullName>
    </submittedName>
</protein>
<feature type="region of interest" description="Disordered" evidence="1">
    <location>
        <begin position="266"/>
        <end position="295"/>
    </location>
</feature>